<feature type="compositionally biased region" description="Basic residues" evidence="1">
    <location>
        <begin position="297"/>
        <end position="317"/>
    </location>
</feature>
<dbReference type="Proteomes" id="UP000041254">
    <property type="component" value="Unassembled WGS sequence"/>
</dbReference>
<dbReference type="STRING" id="1169540.A0A0G4EEN2"/>
<feature type="region of interest" description="Disordered" evidence="1">
    <location>
        <begin position="425"/>
        <end position="459"/>
    </location>
</feature>
<feature type="compositionally biased region" description="Gly residues" evidence="1">
    <location>
        <begin position="281"/>
        <end position="295"/>
    </location>
</feature>
<feature type="transmembrane region" description="Helical" evidence="2">
    <location>
        <begin position="61"/>
        <end position="85"/>
    </location>
</feature>
<dbReference type="Gene3D" id="1.25.40.770">
    <property type="entry name" value="TAF6, C-terminal HEAT repeat domain"/>
    <property type="match status" value="1"/>
</dbReference>
<feature type="transmembrane region" description="Helical" evidence="2">
    <location>
        <begin position="180"/>
        <end position="201"/>
    </location>
</feature>
<reference evidence="3 4" key="1">
    <citation type="submission" date="2014-11" db="EMBL/GenBank/DDBJ databases">
        <authorList>
            <person name="Zhu J."/>
            <person name="Qi W."/>
            <person name="Song R."/>
        </authorList>
    </citation>
    <scope>NUCLEOTIDE SEQUENCE [LARGE SCALE GENOMIC DNA]</scope>
</reference>
<evidence type="ECO:0000313" key="3">
    <source>
        <dbReference type="EMBL" id="CEL93856.1"/>
    </source>
</evidence>
<feature type="transmembrane region" description="Helical" evidence="2">
    <location>
        <begin position="30"/>
        <end position="49"/>
    </location>
</feature>
<keyword evidence="2" id="KW-0472">Membrane</keyword>
<name>A0A0G4EEN2_VITBC</name>
<gene>
    <name evidence="3" type="ORF">Vbra_20267</name>
</gene>
<dbReference type="AlphaFoldDB" id="A0A0G4EEN2"/>
<evidence type="ECO:0000313" key="4">
    <source>
        <dbReference type="Proteomes" id="UP000041254"/>
    </source>
</evidence>
<dbReference type="GO" id="GO:0006367">
    <property type="term" value="P:transcription initiation at RNA polymerase II promoter"/>
    <property type="evidence" value="ECO:0007669"/>
    <property type="project" value="InterPro"/>
</dbReference>
<feature type="transmembrane region" description="Helical" evidence="2">
    <location>
        <begin position="221"/>
        <end position="244"/>
    </location>
</feature>
<keyword evidence="2" id="KW-0812">Transmembrane</keyword>
<sequence>MAVIHLSAFLPAAGICNKVVRSIKEGLPTCNPLLMTLPAIAYILFPRMLQAEAPTLSSKLAYSILISIFDMIFDILLPTHIALFLSIQRLLKARFNNTLFKNNNPIAAKKEPAKSHEGLQRQQQKSYSFAALAYIRTHPRLGKNVVSLQAALALLEITPRYLRSLCEQISLWSLAEMTSLLYINLAILIASAVHGASPLTLGHQITGLALIIAMECACEGMVLVAMVRLLTCLLAATTCVLVWLPFMPMHMTWRDADATVFCPTFSDTVLAGGAVGNNGGAAGGGRGRGGGGGRGKAAAKGRGGRGRGRGGRGRGRGRGGAAGGGVYRRRDDRYLVCTNYSNNCPTVLQLPSRGQLTAHNQRCPICHFQALSVRNEETGRSHHICPHCFRNPPMDYATADFGNVSGDFRCFKCTHPKCSLSTAGRGFRGGFNNNQPQPAGGGGGRGAPPPPPQQEGKKDMEVSISGFRAPPDSLESRHLLQKILRCLEDARDQSRVNDLLGEIAVSASVPPIVRLILTQVNQRGMYWELRERRVGLSLVRALLSNPHLTHQHKERHIDAYMLPLIQWTLAYGYGTMEDFHPSELSVRRIAARHLADIVCSFPPSVRGPAALHLGNLYERVLRTPTVDQGRKLASRAASSSSGSAAKPESMRVSYASKVGALYGLRELGFDALSTALLPIGYYIVRSLVLDECRPPRNGHARDLRQQQENYAIALMECVSSLLRTAEPDTTQLLQRPGFLSLYYLLRDIFGEASLLHFPPPPTAATEDSQDIWSPPPIPSLPQRRLLDAAESGEGGMHDGAADAFVDGVRRCVAVAESSGASGRQREGEVINRLV</sequence>
<accession>A0A0G4EEN2</accession>
<proteinExistence type="predicted"/>
<evidence type="ECO:0000256" key="1">
    <source>
        <dbReference type="SAM" id="MobiDB-lite"/>
    </source>
</evidence>
<dbReference type="InterPro" id="IPR046344">
    <property type="entry name" value="TAF6_C_sf"/>
</dbReference>
<dbReference type="InParanoid" id="A0A0G4EEN2"/>
<dbReference type="VEuPathDB" id="CryptoDB:Vbra_20267"/>
<protein>
    <submittedName>
        <fullName evidence="3">Uncharacterized protein</fullName>
    </submittedName>
</protein>
<organism evidence="3 4">
    <name type="scientific">Vitrella brassicaformis (strain CCMP3155)</name>
    <dbReference type="NCBI Taxonomy" id="1169540"/>
    <lineage>
        <taxon>Eukaryota</taxon>
        <taxon>Sar</taxon>
        <taxon>Alveolata</taxon>
        <taxon>Colpodellida</taxon>
        <taxon>Vitrellaceae</taxon>
        <taxon>Vitrella</taxon>
    </lineage>
</organism>
<dbReference type="EMBL" id="CDMY01000193">
    <property type="protein sequence ID" value="CEL93856.1"/>
    <property type="molecule type" value="Genomic_DNA"/>
</dbReference>
<keyword evidence="4" id="KW-1185">Reference proteome</keyword>
<feature type="region of interest" description="Disordered" evidence="1">
    <location>
        <begin position="281"/>
        <end position="325"/>
    </location>
</feature>
<evidence type="ECO:0000256" key="2">
    <source>
        <dbReference type="SAM" id="Phobius"/>
    </source>
</evidence>
<keyword evidence="2" id="KW-1133">Transmembrane helix</keyword>